<sequence length="150" mass="16988">MNKITELLTNQKRITQMIKGFVMDLLSSNCSNSIFQCSSQFRTQLVARHKKCDLLRQCTHILSVVSYQLEAAIKLTEPYSLPVAVIITYALYLKRKKQQRDLPGSSVNLTLTSNKVSIQLTNQDSARNKAHEMRLAATMYAHIVSCIVLI</sequence>
<dbReference type="AlphaFoldDB" id="A0A2G5U695"/>
<name>A0A2G5U695_9PELO</name>
<accession>A0A2G5U695</accession>
<dbReference type="Proteomes" id="UP000230233">
    <property type="component" value="Chromosome IV"/>
</dbReference>
<protein>
    <submittedName>
        <fullName evidence="1">Uncharacterized protein</fullName>
    </submittedName>
</protein>
<evidence type="ECO:0000313" key="2">
    <source>
        <dbReference type="Proteomes" id="UP000230233"/>
    </source>
</evidence>
<organism evidence="1 2">
    <name type="scientific">Caenorhabditis nigoni</name>
    <dbReference type="NCBI Taxonomy" id="1611254"/>
    <lineage>
        <taxon>Eukaryota</taxon>
        <taxon>Metazoa</taxon>
        <taxon>Ecdysozoa</taxon>
        <taxon>Nematoda</taxon>
        <taxon>Chromadorea</taxon>
        <taxon>Rhabditida</taxon>
        <taxon>Rhabditina</taxon>
        <taxon>Rhabditomorpha</taxon>
        <taxon>Rhabditoidea</taxon>
        <taxon>Rhabditidae</taxon>
        <taxon>Peloderinae</taxon>
        <taxon>Caenorhabditis</taxon>
    </lineage>
</organism>
<evidence type="ECO:0000313" key="1">
    <source>
        <dbReference type="EMBL" id="PIC34756.1"/>
    </source>
</evidence>
<gene>
    <name evidence="1" type="primary">Cnig_chr_IV.g14314</name>
    <name evidence="1" type="ORF">B9Z55_014314</name>
</gene>
<dbReference type="EMBL" id="PDUG01000004">
    <property type="protein sequence ID" value="PIC34756.1"/>
    <property type="molecule type" value="Genomic_DNA"/>
</dbReference>
<keyword evidence="2" id="KW-1185">Reference proteome</keyword>
<reference evidence="2" key="1">
    <citation type="submission" date="2017-10" db="EMBL/GenBank/DDBJ databases">
        <title>Rapid genome shrinkage in a self-fertile nematode reveals novel sperm competition proteins.</title>
        <authorList>
            <person name="Yin D."/>
            <person name="Schwarz E.M."/>
            <person name="Thomas C.G."/>
            <person name="Felde R.L."/>
            <person name="Korf I.F."/>
            <person name="Cutter A.D."/>
            <person name="Schartner C.M."/>
            <person name="Ralston E.J."/>
            <person name="Meyer B.J."/>
            <person name="Haag E.S."/>
        </authorList>
    </citation>
    <scope>NUCLEOTIDE SEQUENCE [LARGE SCALE GENOMIC DNA]</scope>
    <source>
        <strain evidence="2">JU1422</strain>
    </source>
</reference>
<proteinExistence type="predicted"/>
<comment type="caution">
    <text evidence="1">The sequence shown here is derived from an EMBL/GenBank/DDBJ whole genome shotgun (WGS) entry which is preliminary data.</text>
</comment>